<evidence type="ECO:0000313" key="2">
    <source>
        <dbReference type="Proteomes" id="UP000184339"/>
    </source>
</evidence>
<accession>A0A1M7PKP6</accession>
<sequence length="193" mass="22084">MKIAKLGLEHDFAIKRMRLIAARSVGQDVEEIVDPSRVLADNRYERTYLDPDNHGYHCYGALGEDGSLYAVIAFKQEPLRGRWLLQWLCSDSLLDNGRALNGVFDIVDHVLRLNEAEGMPSWLGCIPAKYQRVYDRLWRQHCPAYRGYRVAECQLVPAHSVAPDSEHFGELFGFAVQAIDMLVRTHIKINEEN</sequence>
<gene>
    <name evidence="1" type="ORF">SAMN05192549_105173</name>
</gene>
<reference evidence="2" key="1">
    <citation type="submission" date="2016-11" db="EMBL/GenBank/DDBJ databases">
        <authorList>
            <person name="Varghese N."/>
            <person name="Submissions S."/>
        </authorList>
    </citation>
    <scope>NUCLEOTIDE SEQUENCE [LARGE SCALE GENOMIC DNA]</scope>
    <source>
        <strain evidence="2">Sac-22</strain>
    </source>
</reference>
<name>A0A1M7PKP6_9BURK</name>
<dbReference type="EMBL" id="FRCX01000005">
    <property type="protein sequence ID" value="SHN17733.1"/>
    <property type="molecule type" value="Genomic_DNA"/>
</dbReference>
<dbReference type="RefSeq" id="WP_072784931.1">
    <property type="nucleotide sequence ID" value="NZ_FRCX01000005.1"/>
</dbReference>
<dbReference type="STRING" id="551987.SAMN05192549_105173"/>
<dbReference type="AlphaFoldDB" id="A0A1M7PKP6"/>
<organism evidence="1 2">
    <name type="scientific">Duganella sacchari</name>
    <dbReference type="NCBI Taxonomy" id="551987"/>
    <lineage>
        <taxon>Bacteria</taxon>
        <taxon>Pseudomonadati</taxon>
        <taxon>Pseudomonadota</taxon>
        <taxon>Betaproteobacteria</taxon>
        <taxon>Burkholderiales</taxon>
        <taxon>Oxalobacteraceae</taxon>
        <taxon>Telluria group</taxon>
        <taxon>Duganella</taxon>
    </lineage>
</organism>
<keyword evidence="2" id="KW-1185">Reference proteome</keyword>
<dbReference type="Proteomes" id="UP000184339">
    <property type="component" value="Unassembled WGS sequence"/>
</dbReference>
<proteinExistence type="predicted"/>
<evidence type="ECO:0000313" key="1">
    <source>
        <dbReference type="EMBL" id="SHN17733.1"/>
    </source>
</evidence>
<protein>
    <submittedName>
        <fullName evidence="1">Uncharacterized protein</fullName>
    </submittedName>
</protein>